<keyword evidence="1" id="KW-0472">Membrane</keyword>
<keyword evidence="1" id="KW-0812">Transmembrane</keyword>
<protein>
    <submittedName>
        <fullName evidence="2">Uncharacterized protein</fullName>
    </submittedName>
</protein>
<comment type="caution">
    <text evidence="2">The sequence shown here is derived from an EMBL/GenBank/DDBJ whole genome shotgun (WGS) entry which is preliminary data.</text>
</comment>
<name>A0A8T3YJF9_9ARCH</name>
<gene>
    <name evidence="2" type="ORF">HY544_01605</name>
</gene>
<evidence type="ECO:0000313" key="2">
    <source>
        <dbReference type="EMBL" id="MBI4210185.1"/>
    </source>
</evidence>
<reference evidence="2" key="1">
    <citation type="submission" date="2020-07" db="EMBL/GenBank/DDBJ databases">
        <title>Huge and variable diversity of episymbiotic CPR bacteria and DPANN archaea in groundwater ecosystems.</title>
        <authorList>
            <person name="He C.Y."/>
            <person name="Keren R."/>
            <person name="Whittaker M."/>
            <person name="Farag I.F."/>
            <person name="Doudna J."/>
            <person name="Cate J.H.D."/>
            <person name="Banfield J.F."/>
        </authorList>
    </citation>
    <scope>NUCLEOTIDE SEQUENCE</scope>
    <source>
        <strain evidence="2">NC_groundwater_1296_Ag_S-0.2um_52_80</strain>
    </source>
</reference>
<dbReference type="AlphaFoldDB" id="A0A8T3YJF9"/>
<proteinExistence type="predicted"/>
<sequence length="181" mass="18835">MRPKNASRLFRIFPACIIIAVLSISPFVSAAPVDLVSAEISADRKEYKAEPGTDIVLAVKVNQLSSGASATLTVECKKELGSCNLPTVTPSLLPKNKSIDFPATGGAEPIRVPTGSLAPGVYTFSAQAFSGSTETEFGNNSASVSMTVYKNRTPVPDVPPLGAILVALSALLLLSSARRTG</sequence>
<keyword evidence="1" id="KW-1133">Transmembrane helix</keyword>
<evidence type="ECO:0000313" key="3">
    <source>
        <dbReference type="Proteomes" id="UP000732298"/>
    </source>
</evidence>
<organism evidence="2 3">
    <name type="scientific">Candidatus Iainarchaeum sp</name>
    <dbReference type="NCBI Taxonomy" id="3101447"/>
    <lineage>
        <taxon>Archaea</taxon>
        <taxon>Candidatus Iainarchaeota</taxon>
        <taxon>Candidatus Iainarchaeia</taxon>
        <taxon>Candidatus Iainarchaeales</taxon>
        <taxon>Candidatus Iainarchaeaceae</taxon>
        <taxon>Candidatus Iainarchaeum</taxon>
    </lineage>
</organism>
<accession>A0A8T3YJF9</accession>
<feature type="transmembrane region" description="Helical" evidence="1">
    <location>
        <begin position="158"/>
        <end position="177"/>
    </location>
</feature>
<dbReference type="EMBL" id="JACQPB010000022">
    <property type="protein sequence ID" value="MBI4210185.1"/>
    <property type="molecule type" value="Genomic_DNA"/>
</dbReference>
<dbReference type="Proteomes" id="UP000732298">
    <property type="component" value="Unassembled WGS sequence"/>
</dbReference>
<evidence type="ECO:0000256" key="1">
    <source>
        <dbReference type="SAM" id="Phobius"/>
    </source>
</evidence>